<reference evidence="6 7" key="1">
    <citation type="submission" date="2019-12" db="EMBL/GenBank/DDBJ databases">
        <title>Comparative genomics gives insights into the taxonomy of the Azoarcus-Aromatoleum group and reveals separate origins of nif in the plant-associated Azoarcus and non-plant-associated Aromatoleum sub-groups.</title>
        <authorList>
            <person name="Lafos M."/>
            <person name="Maluk M."/>
            <person name="Batista M."/>
            <person name="Junghare M."/>
            <person name="Carmona M."/>
            <person name="Faoro H."/>
            <person name="Cruz L.M."/>
            <person name="Battistoni F."/>
            <person name="De Souza E."/>
            <person name="Pedrosa F."/>
            <person name="Chen W.-M."/>
            <person name="Poole P.S."/>
            <person name="Dixon R.A."/>
            <person name="James E.K."/>
        </authorList>
    </citation>
    <scope>NUCLEOTIDE SEQUENCE [LARGE SCALE GENOMIC DNA]</scope>
    <source>
        <strain evidence="6 7">Td21</strain>
    </source>
</reference>
<dbReference type="InterPro" id="IPR037153">
    <property type="entry name" value="PpnN-like_sf"/>
</dbReference>
<evidence type="ECO:0000313" key="7">
    <source>
        <dbReference type="Proteomes" id="UP000623795"/>
    </source>
</evidence>
<feature type="domain" description="Pyrimidine/purine nucleotide 5'-monophosphate nucleosidase N-terminal" evidence="5">
    <location>
        <begin position="14"/>
        <end position="120"/>
    </location>
</feature>
<evidence type="ECO:0000256" key="3">
    <source>
        <dbReference type="ARBA" id="ARBA00031983"/>
    </source>
</evidence>
<proteinExistence type="predicted"/>
<evidence type="ECO:0000259" key="4">
    <source>
        <dbReference type="Pfam" id="PF11892"/>
    </source>
</evidence>
<dbReference type="PANTHER" id="PTHR43393">
    <property type="entry name" value="CYTOKININ RIBOSIDE 5'-MONOPHOSPHATE PHOSPHORIBOHYDROLASE"/>
    <property type="match status" value="1"/>
</dbReference>
<comment type="caution">
    <text evidence="6">The sequence shown here is derived from an EMBL/GenBank/DDBJ whole genome shotgun (WGS) entry which is preliminary data.</text>
</comment>
<accession>A0ABX1PZA2</accession>
<dbReference type="Proteomes" id="UP000623795">
    <property type="component" value="Unassembled WGS sequence"/>
</dbReference>
<protein>
    <recommendedName>
        <fullName evidence="3">AMP nucleosidase</fullName>
        <ecNumber evidence="2">3.2.2.4</ecNumber>
    </recommendedName>
    <alternativeName>
        <fullName evidence="3">AMP nucleosidase</fullName>
    </alternativeName>
</protein>
<dbReference type="InterPro" id="IPR049788">
    <property type="entry name" value="PpnN"/>
</dbReference>
<dbReference type="EC" id="3.2.2.4" evidence="2"/>
<comment type="catalytic activity">
    <reaction evidence="1">
        <text>AMP + H2O = D-ribose 5-phosphate + adenine</text>
        <dbReference type="Rhea" id="RHEA:20129"/>
        <dbReference type="ChEBI" id="CHEBI:15377"/>
        <dbReference type="ChEBI" id="CHEBI:16708"/>
        <dbReference type="ChEBI" id="CHEBI:78346"/>
        <dbReference type="ChEBI" id="CHEBI:456215"/>
        <dbReference type="EC" id="3.2.2.4"/>
    </reaction>
</comment>
<dbReference type="NCBIfam" id="NF038390">
    <property type="entry name" value="Nsidase_PpnN"/>
    <property type="match status" value="1"/>
</dbReference>
<dbReference type="Gene3D" id="3.30.1850.10">
    <property type="entry name" value="MoCo carrier protein-like"/>
    <property type="match status" value="1"/>
</dbReference>
<organism evidence="6 7">
    <name type="scientific">Aromatoleum toluvorans</name>
    <dbReference type="NCBI Taxonomy" id="92002"/>
    <lineage>
        <taxon>Bacteria</taxon>
        <taxon>Pseudomonadati</taxon>
        <taxon>Pseudomonadota</taxon>
        <taxon>Betaproteobacteria</taxon>
        <taxon>Rhodocyclales</taxon>
        <taxon>Rhodocyclaceae</taxon>
        <taxon>Aromatoleum</taxon>
    </lineage>
</organism>
<dbReference type="PANTHER" id="PTHR43393:SF1">
    <property type="entry name" value="PYRIMIDINE_PURINE NUCLEOTIDE 5'-MONOPHOSPHATE NUCLEOSIDASE"/>
    <property type="match status" value="1"/>
</dbReference>
<sequence length="474" mass="52020">MTKISARFPVVDAQVSPTGRMEVLSRTEAARLSSQGHGGLRELFRNCALAVLNCGNPLDDGKELLARYPDFEIHIIQRSRGIKLDIRNAPASAFVDGTMIRGIQEHLFAVLRDVLYVSREAEGTAGAVPARFDFGTSEGITDAVFQILRNAGIMQPVIQPSVVVCWGGHSISGAEYDYTKRVGYELGLRGLDICTGCGPGAMKGPMKGAAIGHAKQRIGKARYLGFTEPGIIAAESPNPIVNDLVVFPDVEKRLEAFVRTGHGFVVFPGGVGTAEEILYVLGILLHPANVDHPLPLVFTGPKSAEEYFRRIDGFIAETLGDEARSRYRIIIDDPAAVAREMQGGVAKVRSFRKEYRDAYYFNWLLRIEHEFQQPFRPTHANMRRLRLSHNQPRHLLAADLRRAFSGVVAGNVKNDGIREIEQHGPFEIHGDAGIMGPMDALLSSFVAQGRMKLPGTAYNPCYTVVSGKPEVTRS</sequence>
<dbReference type="InterPro" id="IPR027820">
    <property type="entry name" value="PpnN_N"/>
</dbReference>
<keyword evidence="7" id="KW-1185">Reference proteome</keyword>
<dbReference type="Pfam" id="PF14793">
    <property type="entry name" value="DUF4478"/>
    <property type="match status" value="1"/>
</dbReference>
<dbReference type="InterPro" id="IPR052341">
    <property type="entry name" value="LOG_family_nucleotidases"/>
</dbReference>
<dbReference type="Pfam" id="PF11892">
    <property type="entry name" value="PpnN_C"/>
    <property type="match status" value="1"/>
</dbReference>
<evidence type="ECO:0000256" key="1">
    <source>
        <dbReference type="ARBA" id="ARBA00000274"/>
    </source>
</evidence>
<dbReference type="InterPro" id="IPR021826">
    <property type="entry name" value="PpnN_C"/>
</dbReference>
<gene>
    <name evidence="6" type="ORF">GPA22_09505</name>
</gene>
<evidence type="ECO:0000313" key="6">
    <source>
        <dbReference type="EMBL" id="NMG43965.1"/>
    </source>
</evidence>
<feature type="domain" description="Pyrimidine/purine nucleotide 5'-monophosphate nucleosidase C-terminal" evidence="4">
    <location>
        <begin position="346"/>
        <end position="465"/>
    </location>
</feature>
<dbReference type="InterPro" id="IPR031100">
    <property type="entry name" value="LOG_fam"/>
</dbReference>
<dbReference type="RefSeq" id="WP_169255842.1">
    <property type="nucleotide sequence ID" value="NZ_WTVN01000012.1"/>
</dbReference>
<name>A0ABX1PZA2_9RHOO</name>
<dbReference type="Pfam" id="PF03641">
    <property type="entry name" value="Lysine_decarbox"/>
    <property type="match status" value="1"/>
</dbReference>
<dbReference type="EMBL" id="WTVN01000012">
    <property type="protein sequence ID" value="NMG43965.1"/>
    <property type="molecule type" value="Genomic_DNA"/>
</dbReference>
<evidence type="ECO:0000259" key="5">
    <source>
        <dbReference type="Pfam" id="PF14793"/>
    </source>
</evidence>
<evidence type="ECO:0000256" key="2">
    <source>
        <dbReference type="ARBA" id="ARBA00011985"/>
    </source>
</evidence>
<dbReference type="SUPFAM" id="SSF102405">
    <property type="entry name" value="MCP/YpsA-like"/>
    <property type="match status" value="1"/>
</dbReference>
<dbReference type="Gene3D" id="3.40.50.450">
    <property type="match status" value="1"/>
</dbReference>